<dbReference type="PANTHER" id="PTHR37944">
    <property type="entry name" value="PORIN B"/>
    <property type="match status" value="1"/>
</dbReference>
<comment type="similarity">
    <text evidence="1 2">Belongs to the OprB family.</text>
</comment>
<dbReference type="AlphaFoldDB" id="A0ABD7P764"/>
<evidence type="ECO:0000313" key="3">
    <source>
        <dbReference type="EMBL" id="SXF96395.1"/>
    </source>
</evidence>
<evidence type="ECO:0000313" key="4">
    <source>
        <dbReference type="Proteomes" id="UP000258928"/>
    </source>
</evidence>
<proteinExistence type="inferred from homology"/>
<protein>
    <submittedName>
        <fullName evidence="3">Glucose-selective porin OprB</fullName>
    </submittedName>
</protein>
<accession>A0ABD7P764</accession>
<feature type="chain" id="PRO_5044533381" evidence="2">
    <location>
        <begin position="24"/>
        <end position="450"/>
    </location>
</feature>
<evidence type="ECO:0000256" key="1">
    <source>
        <dbReference type="ARBA" id="ARBA00008769"/>
    </source>
</evidence>
<feature type="signal peptide" evidence="2">
    <location>
        <begin position="1"/>
        <end position="23"/>
    </location>
</feature>
<dbReference type="Proteomes" id="UP000258928">
    <property type="component" value="Unassembled WGS sequence"/>
</dbReference>
<dbReference type="Gene3D" id="2.40.160.180">
    <property type="entry name" value="Carbohydrate-selective porin OprB"/>
    <property type="match status" value="1"/>
</dbReference>
<organism evidence="3 4">
    <name type="scientific">Klebsiella variicola</name>
    <dbReference type="NCBI Taxonomy" id="244366"/>
    <lineage>
        <taxon>Bacteria</taxon>
        <taxon>Pseudomonadati</taxon>
        <taxon>Pseudomonadota</taxon>
        <taxon>Gammaproteobacteria</taxon>
        <taxon>Enterobacterales</taxon>
        <taxon>Enterobacteriaceae</taxon>
        <taxon>Klebsiella/Raoultella group</taxon>
        <taxon>Klebsiella</taxon>
        <taxon>Klebsiella pneumoniae complex</taxon>
    </lineage>
</organism>
<dbReference type="InterPro" id="IPR007049">
    <property type="entry name" value="Carb-sel_porin_OprB"/>
</dbReference>
<dbReference type="Pfam" id="PF04966">
    <property type="entry name" value="OprB"/>
    <property type="match status" value="1"/>
</dbReference>
<dbReference type="RefSeq" id="WP_064160634.1">
    <property type="nucleotide sequence ID" value="NZ_CABHJJ010000018.1"/>
</dbReference>
<dbReference type="InterPro" id="IPR052932">
    <property type="entry name" value="OprB_Porin"/>
</dbReference>
<evidence type="ECO:0000256" key="2">
    <source>
        <dbReference type="RuleBase" id="RU363072"/>
    </source>
</evidence>
<dbReference type="PANTHER" id="PTHR37944:SF1">
    <property type="entry name" value="PORIN B"/>
    <property type="match status" value="1"/>
</dbReference>
<gene>
    <name evidence="3" type="primary">oprB_2</name>
    <name evidence="3" type="ORF">SAMEA3729809_03482</name>
</gene>
<comment type="caution">
    <text evidence="3">The sequence shown here is derived from an EMBL/GenBank/DDBJ whole genome shotgun (WGS) entry which is preliminary data.</text>
</comment>
<name>A0ABD7P764_KLEVA</name>
<dbReference type="InterPro" id="IPR038673">
    <property type="entry name" value="OprB_sf"/>
</dbReference>
<sequence>MIYIKLQYYCILGFLCFPASLFASDSPFSATGQHMTGDWGGYRSDLKNKGYDFTLEYGSMLASNISGGYNRNKTVRYSDQYIIGVDMDLQKIAGIANGQFKMSVVDRNGRDLTKDRIQDPRAPVMGSTVNSNYGRGQTWHAAQFWYRQSWFDNKLDLKAGLIPVGEDFDNNGCYFQNLSLCGSLTGHGNSAWYNTPIGQWGLRVRYNMTAMTAQTYLQAGAFMYNPNYATRSGSFRLDNTGRTGNMYLVELGYTPLLGIKQLPGAFKVGAWYNTADANDVLKDSHGDDYVLSKRAPAVRDGRYGGWVYLQQQVTREQGSTNRGLSLFWHLAMNDKATATMDYQTQIGTVYKGLFDSRPQDYIGLGFSKMHANDRVAERAHLQNELKGAEDYDDPTWTPVRGAEYAAELHYSIAVTPWFTLRPNVQFLSGPGGVKEVKDAWVVGTQITLKL</sequence>
<keyword evidence="2" id="KW-0732">Signal</keyword>
<reference evidence="3 4" key="1">
    <citation type="submission" date="2018-08" db="EMBL/GenBank/DDBJ databases">
        <authorList>
            <consortium name="Pathogen Informatics"/>
        </authorList>
    </citation>
    <scope>NUCLEOTIDE SEQUENCE [LARGE SCALE GENOMIC DNA]</scope>
    <source>
        <strain evidence="3 4">EuSCAPE_TR218</strain>
    </source>
</reference>
<dbReference type="EMBL" id="UKAS01000011">
    <property type="protein sequence ID" value="SXF96395.1"/>
    <property type="molecule type" value="Genomic_DNA"/>
</dbReference>